<accession>A0A1S0U1X9</accession>
<feature type="compositionally biased region" description="Basic and acidic residues" evidence="1">
    <location>
        <begin position="8"/>
        <end position="18"/>
    </location>
</feature>
<protein>
    <submittedName>
        <fullName evidence="2">Uncharacterized protein</fullName>
    </submittedName>
</protein>
<dbReference type="InParanoid" id="A0A1S0U1X9"/>
<dbReference type="CTD" id="9942064"/>
<sequence length="173" mass="19456">MIGDNGGEAERVSADRRRGQWATARRKRGKVYWHKQHSDPHKTPILKHTYRADRSTKCLSPRLFVCISFGMCLCGGVSAMDRGSLAPRLLYPHHSSYLSCHLHVTNVGWEPANSDGRKERTDGDKLRLHMCSSRAIGVSVVIGTEHYAAFTEGAWPKGDVCRIYYVFSSCFVD</sequence>
<gene>
    <name evidence="2" type="ORF">LOAG_04662</name>
</gene>
<dbReference type="KEGG" id="loa:LOAG_04662"/>
<feature type="region of interest" description="Disordered" evidence="1">
    <location>
        <begin position="1"/>
        <end position="23"/>
    </location>
</feature>
<dbReference type="AlphaFoldDB" id="A0A1S0U1X9"/>
<dbReference type="RefSeq" id="XP_003140247.1">
    <property type="nucleotide sequence ID" value="XM_003140199.1"/>
</dbReference>
<dbReference type="GeneID" id="9942064"/>
<organism evidence="2">
    <name type="scientific">Loa loa</name>
    <name type="common">Eye worm</name>
    <name type="synonym">Filaria loa</name>
    <dbReference type="NCBI Taxonomy" id="7209"/>
    <lineage>
        <taxon>Eukaryota</taxon>
        <taxon>Metazoa</taxon>
        <taxon>Ecdysozoa</taxon>
        <taxon>Nematoda</taxon>
        <taxon>Chromadorea</taxon>
        <taxon>Rhabditida</taxon>
        <taxon>Spirurina</taxon>
        <taxon>Spiruromorpha</taxon>
        <taxon>Filarioidea</taxon>
        <taxon>Onchocercidae</taxon>
        <taxon>Loa</taxon>
    </lineage>
</organism>
<proteinExistence type="predicted"/>
<dbReference type="EMBL" id="JH712136">
    <property type="protein sequence ID" value="EFO23823.1"/>
    <property type="molecule type" value="Genomic_DNA"/>
</dbReference>
<name>A0A1S0U1X9_LOALO</name>
<reference evidence="2" key="1">
    <citation type="submission" date="2012-04" db="EMBL/GenBank/DDBJ databases">
        <title>The Genome Sequence of Loa loa.</title>
        <authorList>
            <consortium name="The Broad Institute Genome Sequencing Platform"/>
            <consortium name="Broad Institute Genome Sequencing Center for Infectious Disease"/>
            <person name="Nutman T.B."/>
            <person name="Fink D.L."/>
            <person name="Russ C."/>
            <person name="Young S."/>
            <person name="Zeng Q."/>
            <person name="Gargeya S."/>
            <person name="Alvarado L."/>
            <person name="Berlin A."/>
            <person name="Chapman S.B."/>
            <person name="Chen Z."/>
            <person name="Freedman E."/>
            <person name="Gellesch M."/>
            <person name="Goldberg J."/>
            <person name="Griggs A."/>
            <person name="Gujja S."/>
            <person name="Heilman E.R."/>
            <person name="Heiman D."/>
            <person name="Howarth C."/>
            <person name="Mehta T."/>
            <person name="Neiman D."/>
            <person name="Pearson M."/>
            <person name="Roberts A."/>
            <person name="Saif S."/>
            <person name="Shea T."/>
            <person name="Shenoy N."/>
            <person name="Sisk P."/>
            <person name="Stolte C."/>
            <person name="Sykes S."/>
            <person name="White J."/>
            <person name="Yandava C."/>
            <person name="Haas B."/>
            <person name="Henn M.R."/>
            <person name="Nusbaum C."/>
            <person name="Birren B."/>
        </authorList>
    </citation>
    <scope>NUCLEOTIDE SEQUENCE [LARGE SCALE GENOMIC DNA]</scope>
</reference>
<evidence type="ECO:0000256" key="1">
    <source>
        <dbReference type="SAM" id="MobiDB-lite"/>
    </source>
</evidence>
<evidence type="ECO:0000313" key="2">
    <source>
        <dbReference type="EMBL" id="EFO23823.1"/>
    </source>
</evidence>